<gene>
    <name evidence="2" type="ORF">GCM10025883_04890</name>
</gene>
<accession>A0ABQ6INY9</accession>
<keyword evidence="3" id="KW-1185">Reference proteome</keyword>
<feature type="compositionally biased region" description="Basic and acidic residues" evidence="1">
    <location>
        <begin position="130"/>
        <end position="140"/>
    </location>
</feature>
<feature type="region of interest" description="Disordered" evidence="1">
    <location>
        <begin position="115"/>
        <end position="140"/>
    </location>
</feature>
<evidence type="ECO:0000313" key="3">
    <source>
        <dbReference type="Proteomes" id="UP001157126"/>
    </source>
</evidence>
<organism evidence="2 3">
    <name type="scientific">Mobilicoccus caccae</name>
    <dbReference type="NCBI Taxonomy" id="1859295"/>
    <lineage>
        <taxon>Bacteria</taxon>
        <taxon>Bacillati</taxon>
        <taxon>Actinomycetota</taxon>
        <taxon>Actinomycetes</taxon>
        <taxon>Micrococcales</taxon>
        <taxon>Dermatophilaceae</taxon>
        <taxon>Mobilicoccus</taxon>
    </lineage>
</organism>
<protein>
    <submittedName>
        <fullName evidence="2">Uncharacterized protein</fullName>
    </submittedName>
</protein>
<comment type="caution">
    <text evidence="2">The sequence shown here is derived from an EMBL/GenBank/DDBJ whole genome shotgun (WGS) entry which is preliminary data.</text>
</comment>
<dbReference type="Proteomes" id="UP001157126">
    <property type="component" value="Unassembled WGS sequence"/>
</dbReference>
<evidence type="ECO:0000313" key="2">
    <source>
        <dbReference type="EMBL" id="GMA38444.1"/>
    </source>
</evidence>
<name>A0ABQ6INY9_9MICO</name>
<sequence length="180" mass="19245">MRQERRGLAVDDVAVGVAHGQHGRVPVAEQVDLGAVEPQRPIDLEGLRPRFAAGGVAHRGLDAELARRTELPRADTVLEPRHHRVERDDERLETAVVDQRPAGERVVGRAGVGEALADGDDPVALPPDEVPGRERHDDGEHAVVEQQVARLAQVTGLPDTSRVVAAPVASPVGSEAARSR</sequence>
<dbReference type="EMBL" id="BSUO01000001">
    <property type="protein sequence ID" value="GMA38444.1"/>
    <property type="molecule type" value="Genomic_DNA"/>
</dbReference>
<evidence type="ECO:0000256" key="1">
    <source>
        <dbReference type="SAM" id="MobiDB-lite"/>
    </source>
</evidence>
<proteinExistence type="predicted"/>
<reference evidence="3" key="1">
    <citation type="journal article" date="2019" name="Int. J. Syst. Evol. Microbiol.">
        <title>The Global Catalogue of Microorganisms (GCM) 10K type strain sequencing project: providing services to taxonomists for standard genome sequencing and annotation.</title>
        <authorList>
            <consortium name="The Broad Institute Genomics Platform"/>
            <consortium name="The Broad Institute Genome Sequencing Center for Infectious Disease"/>
            <person name="Wu L."/>
            <person name="Ma J."/>
        </authorList>
    </citation>
    <scope>NUCLEOTIDE SEQUENCE [LARGE SCALE GENOMIC DNA]</scope>
    <source>
        <strain evidence="3">NBRC 113072</strain>
    </source>
</reference>